<organism evidence="1 2">
    <name type="scientific">Acaulospora colombiana</name>
    <dbReference type="NCBI Taxonomy" id="27376"/>
    <lineage>
        <taxon>Eukaryota</taxon>
        <taxon>Fungi</taxon>
        <taxon>Fungi incertae sedis</taxon>
        <taxon>Mucoromycota</taxon>
        <taxon>Glomeromycotina</taxon>
        <taxon>Glomeromycetes</taxon>
        <taxon>Diversisporales</taxon>
        <taxon>Acaulosporaceae</taxon>
        <taxon>Acaulospora</taxon>
    </lineage>
</organism>
<feature type="non-terminal residue" evidence="1">
    <location>
        <position position="1"/>
    </location>
</feature>
<dbReference type="Proteomes" id="UP000789525">
    <property type="component" value="Unassembled WGS sequence"/>
</dbReference>
<proteinExistence type="predicted"/>
<evidence type="ECO:0000313" key="2">
    <source>
        <dbReference type="Proteomes" id="UP000789525"/>
    </source>
</evidence>
<name>A0ACA9PVC8_9GLOM</name>
<accession>A0ACA9PVC8</accession>
<evidence type="ECO:0000313" key="1">
    <source>
        <dbReference type="EMBL" id="CAG8725309.1"/>
    </source>
</evidence>
<dbReference type="EMBL" id="CAJVPT010040377">
    <property type="protein sequence ID" value="CAG8725309.1"/>
    <property type="molecule type" value="Genomic_DNA"/>
</dbReference>
<gene>
    <name evidence="1" type="ORF">ACOLOM_LOCUS11337</name>
</gene>
<keyword evidence="2" id="KW-1185">Reference proteome</keyword>
<comment type="caution">
    <text evidence="1">The sequence shown here is derived from an EMBL/GenBank/DDBJ whole genome shotgun (WGS) entry which is preliminary data.</text>
</comment>
<reference evidence="1" key="1">
    <citation type="submission" date="2021-06" db="EMBL/GenBank/DDBJ databases">
        <authorList>
            <person name="Kallberg Y."/>
            <person name="Tangrot J."/>
            <person name="Rosling A."/>
        </authorList>
    </citation>
    <scope>NUCLEOTIDE SEQUENCE</scope>
    <source>
        <strain evidence="1">CL356</strain>
    </source>
</reference>
<protein>
    <submittedName>
        <fullName evidence="1">15249_t:CDS:1</fullName>
    </submittedName>
</protein>
<sequence length="151" mass="17047">DERSPSLAWKDEAEVPASMNACVVYTDIQRLADYSSKMSYTNNEDNSTDDYPQKHIVQGEKGGKGLVEQRCQTSCRSQKPTEGLNGVVVFKIAHYKELISYSSTWRHLRVLRGTALAWFLVFYASCSNRPDPEERRAMIPSTSYSSSPPET</sequence>